<dbReference type="InterPro" id="IPR002477">
    <property type="entry name" value="Peptidoglycan-bd-like"/>
</dbReference>
<feature type="domain" description="Peptidoglycan binding-like" evidence="2">
    <location>
        <begin position="134"/>
        <end position="187"/>
    </location>
</feature>
<organism evidence="3 4">
    <name type="scientific">Pararhodospirillum oryzae</name>
    <dbReference type="NCBI Taxonomy" id="478448"/>
    <lineage>
        <taxon>Bacteria</taxon>
        <taxon>Pseudomonadati</taxon>
        <taxon>Pseudomonadota</taxon>
        <taxon>Alphaproteobacteria</taxon>
        <taxon>Rhodospirillales</taxon>
        <taxon>Rhodospirillaceae</taxon>
        <taxon>Pararhodospirillum</taxon>
    </lineage>
</organism>
<dbReference type="RefSeq" id="WP_147162640.1">
    <property type="nucleotide sequence ID" value="NZ_BJZO01000012.1"/>
</dbReference>
<dbReference type="NCBIfam" id="TIGR03979">
    <property type="entry name" value="His_Ser_Rich"/>
    <property type="match status" value="1"/>
</dbReference>
<feature type="compositionally biased region" description="Basic residues" evidence="1">
    <location>
        <begin position="53"/>
        <end position="65"/>
    </location>
</feature>
<dbReference type="InterPro" id="IPR036365">
    <property type="entry name" value="PGBD-like_sf"/>
</dbReference>
<gene>
    <name evidence="3" type="ORF">ROR02_07160</name>
</gene>
<keyword evidence="4" id="KW-1185">Reference proteome</keyword>
<feature type="region of interest" description="Disordered" evidence="1">
    <location>
        <begin position="52"/>
        <end position="115"/>
    </location>
</feature>
<evidence type="ECO:0000313" key="3">
    <source>
        <dbReference type="EMBL" id="GEO80585.1"/>
    </source>
</evidence>
<sequence>MSLTSFLIPTLLAAGFRAPALDPLPPRAEADASPAGRLVERFAPQRDFTLVGHRSHRSHRSHSSHRSSTGGSTWYRSTPRVSPSVPQAAPRVAPSPGLTLPHSSGTASSSQAGAATDGAGVKRIRGNTAAFKALVSKVQLSLYALGYYTDPIDGVLGPRTKDAITRFETSRGLPPTGTVSDRLLDALGISR</sequence>
<accession>A0A512H538</accession>
<proteinExistence type="predicted"/>
<feature type="compositionally biased region" description="Polar residues" evidence="1">
    <location>
        <begin position="69"/>
        <end position="85"/>
    </location>
</feature>
<comment type="caution">
    <text evidence="3">The sequence shown here is derived from an EMBL/GenBank/DDBJ whole genome shotgun (WGS) entry which is preliminary data.</text>
</comment>
<evidence type="ECO:0000259" key="2">
    <source>
        <dbReference type="Pfam" id="PF01471"/>
    </source>
</evidence>
<dbReference type="InterPro" id="IPR023928">
    <property type="entry name" value="HxsA-like"/>
</dbReference>
<dbReference type="Pfam" id="PF01471">
    <property type="entry name" value="PG_binding_1"/>
    <property type="match status" value="1"/>
</dbReference>
<protein>
    <recommendedName>
        <fullName evidence="2">Peptidoglycan binding-like domain-containing protein</fullName>
    </recommendedName>
</protein>
<dbReference type="EMBL" id="BJZO01000012">
    <property type="protein sequence ID" value="GEO80585.1"/>
    <property type="molecule type" value="Genomic_DNA"/>
</dbReference>
<reference evidence="3 4" key="1">
    <citation type="submission" date="2019-07" db="EMBL/GenBank/DDBJ databases">
        <title>Whole genome shotgun sequence of Rhodospirillum oryzae NBRC 107573.</title>
        <authorList>
            <person name="Hosoyama A."/>
            <person name="Uohara A."/>
            <person name="Ohji S."/>
            <person name="Ichikawa N."/>
        </authorList>
    </citation>
    <scope>NUCLEOTIDE SEQUENCE [LARGE SCALE GENOMIC DNA]</scope>
    <source>
        <strain evidence="3 4">NBRC 107573</strain>
    </source>
</reference>
<dbReference type="SUPFAM" id="SSF47090">
    <property type="entry name" value="PGBD-like"/>
    <property type="match status" value="1"/>
</dbReference>
<dbReference type="InterPro" id="IPR036366">
    <property type="entry name" value="PGBDSf"/>
</dbReference>
<dbReference type="OrthoDB" id="7366802at2"/>
<evidence type="ECO:0000256" key="1">
    <source>
        <dbReference type="SAM" id="MobiDB-lite"/>
    </source>
</evidence>
<dbReference type="Proteomes" id="UP000321567">
    <property type="component" value="Unassembled WGS sequence"/>
</dbReference>
<name>A0A512H538_9PROT</name>
<dbReference type="AlphaFoldDB" id="A0A512H538"/>
<dbReference type="Gene3D" id="1.10.101.10">
    <property type="entry name" value="PGBD-like superfamily/PGBD"/>
    <property type="match status" value="1"/>
</dbReference>
<feature type="compositionally biased region" description="Low complexity" evidence="1">
    <location>
        <begin position="103"/>
        <end position="115"/>
    </location>
</feature>
<evidence type="ECO:0000313" key="4">
    <source>
        <dbReference type="Proteomes" id="UP000321567"/>
    </source>
</evidence>